<proteinExistence type="predicted"/>
<dbReference type="OrthoDB" id="10268103at2759"/>
<keyword evidence="2" id="KW-1185">Reference proteome</keyword>
<evidence type="ECO:0000313" key="1">
    <source>
        <dbReference type="EMBL" id="SJK98761.1"/>
    </source>
</evidence>
<name>A0A284QQT6_ARMOS</name>
<accession>A0A284QQT6</accession>
<dbReference type="AlphaFoldDB" id="A0A284QQT6"/>
<dbReference type="Proteomes" id="UP000219338">
    <property type="component" value="Unassembled WGS sequence"/>
</dbReference>
<evidence type="ECO:0000313" key="2">
    <source>
        <dbReference type="Proteomes" id="UP000219338"/>
    </source>
</evidence>
<gene>
    <name evidence="1" type="ORF">ARMOST_02030</name>
</gene>
<reference evidence="2" key="1">
    <citation type="journal article" date="2017" name="Nat. Ecol. Evol.">
        <title>Genome expansion and lineage-specific genetic innovations in the forest pathogenic fungi Armillaria.</title>
        <authorList>
            <person name="Sipos G."/>
            <person name="Prasanna A.N."/>
            <person name="Walter M.C."/>
            <person name="O'Connor E."/>
            <person name="Balint B."/>
            <person name="Krizsan K."/>
            <person name="Kiss B."/>
            <person name="Hess J."/>
            <person name="Varga T."/>
            <person name="Slot J."/>
            <person name="Riley R."/>
            <person name="Boka B."/>
            <person name="Rigling D."/>
            <person name="Barry K."/>
            <person name="Lee J."/>
            <person name="Mihaltcheva S."/>
            <person name="LaButti K."/>
            <person name="Lipzen A."/>
            <person name="Waldron R."/>
            <person name="Moloney N.M."/>
            <person name="Sperisen C."/>
            <person name="Kredics L."/>
            <person name="Vagvoelgyi C."/>
            <person name="Patrignani A."/>
            <person name="Fitzpatrick D."/>
            <person name="Nagy I."/>
            <person name="Doyle S."/>
            <person name="Anderson J.B."/>
            <person name="Grigoriev I.V."/>
            <person name="Gueldener U."/>
            <person name="Muensterkoetter M."/>
            <person name="Nagy L.G."/>
        </authorList>
    </citation>
    <scope>NUCLEOTIDE SEQUENCE [LARGE SCALE GENOMIC DNA]</scope>
    <source>
        <strain evidence="2">C18/9</strain>
    </source>
</reference>
<dbReference type="EMBL" id="FUEG01000001">
    <property type="protein sequence ID" value="SJK98761.1"/>
    <property type="molecule type" value="Genomic_DNA"/>
</dbReference>
<protein>
    <submittedName>
        <fullName evidence="1">Uncharacterized protein</fullName>
    </submittedName>
</protein>
<sequence length="146" mass="16500">MSDVQIYLKPRPIPAIYGYANYLPLRWDPNFEYGPFYANYGTIPSDAAEVYTIQSLDLSAGIALFHMLMFCLPAKSLMSFETQEEGSRFPNKYSGDSETNKTVTPSFQLLRRNPSTAPDDTYLAWRGQSVLLGYQLLHTTPTRPGD</sequence>
<organism evidence="1 2">
    <name type="scientific">Armillaria ostoyae</name>
    <name type="common">Armillaria root rot fungus</name>
    <dbReference type="NCBI Taxonomy" id="47428"/>
    <lineage>
        <taxon>Eukaryota</taxon>
        <taxon>Fungi</taxon>
        <taxon>Dikarya</taxon>
        <taxon>Basidiomycota</taxon>
        <taxon>Agaricomycotina</taxon>
        <taxon>Agaricomycetes</taxon>
        <taxon>Agaricomycetidae</taxon>
        <taxon>Agaricales</taxon>
        <taxon>Marasmiineae</taxon>
        <taxon>Physalacriaceae</taxon>
        <taxon>Armillaria</taxon>
    </lineage>
</organism>